<feature type="compositionally biased region" description="Basic and acidic residues" evidence="7">
    <location>
        <begin position="300"/>
        <end position="323"/>
    </location>
</feature>
<evidence type="ECO:0000313" key="9">
    <source>
        <dbReference type="Proteomes" id="UP000001640"/>
    </source>
</evidence>
<dbReference type="InParanoid" id="G0VDU0"/>
<feature type="compositionally biased region" description="Acidic residues" evidence="7">
    <location>
        <begin position="338"/>
        <end position="347"/>
    </location>
</feature>
<feature type="compositionally biased region" description="Low complexity" evidence="7">
    <location>
        <begin position="28"/>
        <end position="45"/>
    </location>
</feature>
<dbReference type="AlphaFoldDB" id="G0VDU0"/>
<feature type="region of interest" description="Disordered" evidence="7">
    <location>
        <begin position="298"/>
        <end position="324"/>
    </location>
</feature>
<dbReference type="Proteomes" id="UP000001640">
    <property type="component" value="Chromosome 4"/>
</dbReference>
<keyword evidence="5 6" id="KW-0175">Coiled coil</keyword>
<evidence type="ECO:0000256" key="2">
    <source>
        <dbReference type="ARBA" id="ARBA00008382"/>
    </source>
</evidence>
<sequence>MMNKRRSLIQPMVFTPSTPERTTPTQANTNSSIISNPSSNNKRNSLFIPDHDSQPSLHSRTSSIQSANYISDSIIIPPQPSTTSTTIDPNPNLNNSDPLDINSLLTNLANKELELFESKQKIDDLKKKLQTQEDTYKQHAKELQSLKEQVSKYFLTSQPHEDNMAARGTQPLLDSNDFSSSQSYPRYQVDQKNGERPKSSLWTKPLAIFNQFDQIIQQELEKSLNWDDEEVSPVKGTDTKMDMNSATNSTTRGNQDVPQQQTAVDNSSVSKSIWSFVNDVKSGILGINLEENNESVTGVLRDRSRETSDKPPSEHLKMKEFKTTLKQKKSNKLQFIESVEEEDEEDSNNNAKNVTSQNSSVEMEILR</sequence>
<protein>
    <recommendedName>
        <fullName evidence="3 6">Topoisomerase I damage affected protein 11</fullName>
    </recommendedName>
</protein>
<dbReference type="eggNOG" id="ENOG502S2SD">
    <property type="taxonomic scope" value="Eukaryota"/>
</dbReference>
<feature type="region of interest" description="Disordered" evidence="7">
    <location>
        <begin position="164"/>
        <end position="198"/>
    </location>
</feature>
<dbReference type="FunCoup" id="G0VDU0">
    <property type="interactions" value="23"/>
</dbReference>
<dbReference type="OMA" id="ERTLNWD"/>
<dbReference type="HOGENOM" id="CLU_046807_0_0_1"/>
<feature type="compositionally biased region" description="Polar residues" evidence="7">
    <location>
        <begin position="242"/>
        <end position="264"/>
    </location>
</feature>
<feature type="compositionally biased region" description="Polar residues" evidence="7">
    <location>
        <begin position="351"/>
        <end position="361"/>
    </location>
</feature>
<dbReference type="KEGG" id="ncs:NCAS_0D01480"/>
<feature type="region of interest" description="Disordered" evidence="7">
    <location>
        <begin position="1"/>
        <end position="62"/>
    </location>
</feature>
<organism evidence="8 9">
    <name type="scientific">Naumovozyma castellii</name>
    <name type="common">Yeast</name>
    <name type="synonym">Saccharomyces castellii</name>
    <dbReference type="NCBI Taxonomy" id="27288"/>
    <lineage>
        <taxon>Eukaryota</taxon>
        <taxon>Fungi</taxon>
        <taxon>Dikarya</taxon>
        <taxon>Ascomycota</taxon>
        <taxon>Saccharomycotina</taxon>
        <taxon>Saccharomycetes</taxon>
        <taxon>Saccharomycetales</taxon>
        <taxon>Saccharomycetaceae</taxon>
        <taxon>Naumovozyma</taxon>
    </lineage>
</organism>
<evidence type="ECO:0000256" key="7">
    <source>
        <dbReference type="SAM" id="MobiDB-lite"/>
    </source>
</evidence>
<feature type="region of interest" description="Disordered" evidence="7">
    <location>
        <begin position="230"/>
        <end position="264"/>
    </location>
</feature>
<evidence type="ECO:0000313" key="8">
    <source>
        <dbReference type="EMBL" id="CCC69729.1"/>
    </source>
</evidence>
<dbReference type="GeneID" id="96903337"/>
<evidence type="ECO:0000256" key="1">
    <source>
        <dbReference type="ARBA" id="ARBA00004496"/>
    </source>
</evidence>
<gene>
    <name evidence="8" type="primary">NCAS0D01480</name>
    <name evidence="6" type="synonym">TDA11</name>
    <name evidence="8" type="ordered locus">NCAS_0D01480</name>
</gene>
<reference key="2">
    <citation type="submission" date="2011-08" db="EMBL/GenBank/DDBJ databases">
        <title>Genome sequence of Naumovozyma castellii.</title>
        <authorList>
            <person name="Gordon J.L."/>
            <person name="Armisen D."/>
            <person name="Proux-Wera E."/>
            <person name="OhEigeartaigh S.S."/>
            <person name="Byrne K.P."/>
            <person name="Wolfe K.H."/>
        </authorList>
    </citation>
    <scope>NUCLEOTIDE SEQUENCE</scope>
    <source>
        <strain>Type strain:CBS 4309</strain>
    </source>
</reference>
<dbReference type="InterPro" id="IPR031388">
    <property type="entry name" value="Tda11"/>
</dbReference>
<dbReference type="Pfam" id="PF17084">
    <property type="entry name" value="TDA11"/>
    <property type="match status" value="2"/>
</dbReference>
<dbReference type="GO" id="GO:0005737">
    <property type="term" value="C:cytoplasm"/>
    <property type="evidence" value="ECO:0007669"/>
    <property type="project" value="UniProtKB-SubCell"/>
</dbReference>
<evidence type="ECO:0000256" key="4">
    <source>
        <dbReference type="ARBA" id="ARBA00022490"/>
    </source>
</evidence>
<proteinExistence type="inferred from homology"/>
<evidence type="ECO:0000256" key="3">
    <source>
        <dbReference type="ARBA" id="ARBA00014140"/>
    </source>
</evidence>
<reference evidence="8 9" key="1">
    <citation type="journal article" date="2011" name="Proc. Natl. Acad. Sci. U.S.A.">
        <title>Evolutionary erosion of yeast sex chromosomes by mating-type switching accidents.</title>
        <authorList>
            <person name="Gordon J.L."/>
            <person name="Armisen D."/>
            <person name="Proux-Wera E."/>
            <person name="Oheigeartaigh S.S."/>
            <person name="Byrne K.P."/>
            <person name="Wolfe K.H."/>
        </authorList>
    </citation>
    <scope>NUCLEOTIDE SEQUENCE [LARGE SCALE GENOMIC DNA]</scope>
    <source>
        <strain evidence="9">ATCC 76901 / BCRC 22586 / CBS 4309 / NBRC 1992 / NRRL Y-12630</strain>
    </source>
</reference>
<name>G0VDU0_NAUCA</name>
<feature type="compositionally biased region" description="Polar residues" evidence="7">
    <location>
        <begin position="15"/>
        <end position="27"/>
    </location>
</feature>
<dbReference type="RefSeq" id="XP_003676092.1">
    <property type="nucleotide sequence ID" value="XM_003676044.1"/>
</dbReference>
<feature type="compositionally biased region" description="Polar residues" evidence="7">
    <location>
        <begin position="172"/>
        <end position="185"/>
    </location>
</feature>
<dbReference type="EMBL" id="HE576755">
    <property type="protein sequence ID" value="CCC69729.1"/>
    <property type="molecule type" value="Genomic_DNA"/>
</dbReference>
<keyword evidence="9" id="KW-1185">Reference proteome</keyword>
<feature type="coiled-coil region" evidence="6">
    <location>
        <begin position="108"/>
        <end position="149"/>
    </location>
</feature>
<evidence type="ECO:0000256" key="6">
    <source>
        <dbReference type="RuleBase" id="RU362140"/>
    </source>
</evidence>
<comment type="similarity">
    <text evidence="2 6">Belongs to the TDA11 family.</text>
</comment>
<feature type="region of interest" description="Disordered" evidence="7">
    <location>
        <begin position="337"/>
        <end position="367"/>
    </location>
</feature>
<keyword evidence="4 6" id="KW-0963">Cytoplasm</keyword>
<dbReference type="OrthoDB" id="4036304at2759"/>
<evidence type="ECO:0000256" key="5">
    <source>
        <dbReference type="ARBA" id="ARBA00023054"/>
    </source>
</evidence>
<comment type="subcellular location">
    <subcellularLocation>
        <location evidence="1 6">Cytoplasm</location>
    </subcellularLocation>
</comment>
<accession>G0VDU0</accession>